<evidence type="ECO:0000313" key="2">
    <source>
        <dbReference type="EMBL" id="TKT07734.1"/>
    </source>
</evidence>
<evidence type="ECO:0000259" key="1">
    <source>
        <dbReference type="Pfam" id="PF10592"/>
    </source>
</evidence>
<gene>
    <name evidence="2" type="ORF">E4U92_19950</name>
</gene>
<dbReference type="Pfam" id="PF10592">
    <property type="entry name" value="AIPR"/>
    <property type="match status" value="1"/>
</dbReference>
<dbReference type="InterPro" id="IPR018891">
    <property type="entry name" value="AIPR_C"/>
</dbReference>
<dbReference type="Proteomes" id="UP000308632">
    <property type="component" value="Unassembled WGS sequence"/>
</dbReference>
<reference evidence="2 3" key="1">
    <citation type="submission" date="2019-04" db="EMBL/GenBank/DDBJ databases">
        <title>Streptomyces lasaliensis sp.nov., an Actinomycete isolated from soil which produces the polyether antibiotic lasalocid.</title>
        <authorList>
            <person name="Erwin G."/>
            <person name="Haber C."/>
        </authorList>
    </citation>
    <scope>NUCLEOTIDE SEQUENCE [LARGE SCALE GENOMIC DNA]</scope>
    <source>
        <strain evidence="2 3">DSM 40089</strain>
    </source>
</reference>
<accession>A0A4U5WYP6</accession>
<evidence type="ECO:0000313" key="3">
    <source>
        <dbReference type="Proteomes" id="UP000308632"/>
    </source>
</evidence>
<dbReference type="EMBL" id="SZPR01000017">
    <property type="protein sequence ID" value="TKT07734.1"/>
    <property type="molecule type" value="Genomic_DNA"/>
</dbReference>
<comment type="caution">
    <text evidence="2">The sequence shown here is derived from an EMBL/GenBank/DDBJ whole genome shotgun (WGS) entry which is preliminary data.</text>
</comment>
<organism evidence="2 3">
    <name type="scientific">Streptomyces galbus</name>
    <dbReference type="NCBI Taxonomy" id="33898"/>
    <lineage>
        <taxon>Bacteria</taxon>
        <taxon>Bacillati</taxon>
        <taxon>Actinomycetota</taxon>
        <taxon>Actinomycetes</taxon>
        <taxon>Kitasatosporales</taxon>
        <taxon>Streptomycetaceae</taxon>
        <taxon>Streptomyces</taxon>
    </lineage>
</organism>
<name>A0A4U5WYP6_STRGB</name>
<proteinExistence type="predicted"/>
<feature type="domain" description="Abortive phage infection protein C-terminal" evidence="1">
    <location>
        <begin position="251"/>
        <end position="416"/>
    </location>
</feature>
<protein>
    <recommendedName>
        <fullName evidence="1">Abortive phage infection protein C-terminal domain-containing protein</fullName>
    </recommendedName>
</protein>
<dbReference type="AlphaFoldDB" id="A0A4U5WYP6"/>
<dbReference type="RefSeq" id="WP_137301798.1">
    <property type="nucleotide sequence ID" value="NZ_BMVD01000007.1"/>
</dbReference>
<sequence length="712" mass="78455">MDDQTDELQGLPVQVRQVRRALTNEFAGLLDLTDVSTAPQKHQETVFLTRALAAKAVQLVAGCTTAEAANAVTDGVDDNGIDAVLVASETAEIWLIQARWSDVGRARFDSAGILRLLNGLRRLVNLRYDRFNARFDPLVDQLDVALKAPNCKIHLVLAAIGDTEISSEGRDLLDEAASDFNQGQEVLDFRFLGAADFHSAVRRGVLPEPVSVTATLSEGWHMNPTPYQTYLGTVGADELASWYEENGRRLFDQNVRYPLGLTNANRAIIDSLLNNPHEFWYFNNGVTVLCDSIRVGYFARRAVGQPVRLELVNARVVNGAQSVASVHYAYGLNPDAVMEARVSLRVICLDGAPDDLAHRITQATNTQNHVEPRDFAALDPQQGIIRQDFALSLRKTYVLKRGELEPAPAAGCTVAEAAFALACAYPDAAVVARVCKDNNVLWSQGPRGIYTQLFGSPPTALQIWRSVGLMRGVRDALATLAARLEGHDQVVADQADLLITHIAFQLTGNDGIDESGDEWDARQQATLKRTEGLLFSLIDQLNAQYGQYALLTRIFRDEESCRRLASSVLESLQHGADRGLPHSGQPTRRRRPNAVPLLVQHGRIEDGTPLVYRPNSAPEREALNEWLSESPERYLASWVNDHRKPLVWAVDEQRYSPSGLVFRIWEEAHWDEHPVAVAGTRSWYVPGEGTLADLASELLTGEDIASDGPGAK</sequence>